<dbReference type="InterPro" id="IPR016195">
    <property type="entry name" value="Pol/histidinol_Pase-like"/>
</dbReference>
<accession>X1EZQ9</accession>
<dbReference type="AlphaFoldDB" id="X1EZQ9"/>
<dbReference type="InterPro" id="IPR047967">
    <property type="entry name" value="PolX_PHP"/>
</dbReference>
<dbReference type="InterPro" id="IPR050243">
    <property type="entry name" value="PHP_phosphatase"/>
</dbReference>
<dbReference type="SUPFAM" id="SSF89550">
    <property type="entry name" value="PHP domain-like"/>
    <property type="match status" value="1"/>
</dbReference>
<name>X1EZQ9_9ZZZZ</name>
<evidence type="ECO:0000313" key="1">
    <source>
        <dbReference type="EMBL" id="GAH14043.1"/>
    </source>
</evidence>
<dbReference type="GO" id="GO:0005829">
    <property type="term" value="C:cytosol"/>
    <property type="evidence" value="ECO:0007669"/>
    <property type="project" value="TreeGrafter"/>
</dbReference>
<sequence>SQSVKYAHGLETKRLYKQWKEIDTINKRLKKLCVLKGVEVDILKSGKLDYSDKILKQCDLVVAAIHQGFTKNVTERICAAMDNPYVDIIAHPTGRLISQREGYVVDIHTVMEKASETGTWLELNAYWDRLDLNDVNLRVAKDMGVKISIGTDAHDVEGLLWMKFGA</sequence>
<organism evidence="1">
    <name type="scientific">marine sediment metagenome</name>
    <dbReference type="NCBI Taxonomy" id="412755"/>
    <lineage>
        <taxon>unclassified sequences</taxon>
        <taxon>metagenomes</taxon>
        <taxon>ecological metagenomes</taxon>
    </lineage>
</organism>
<gene>
    <name evidence="1" type="ORF">S01H4_61816</name>
</gene>
<dbReference type="EMBL" id="BART01036743">
    <property type="protein sequence ID" value="GAH14043.1"/>
    <property type="molecule type" value="Genomic_DNA"/>
</dbReference>
<feature type="non-terminal residue" evidence="1">
    <location>
        <position position="1"/>
    </location>
</feature>
<protein>
    <recommendedName>
        <fullName evidence="2">PHP domain-containing protein</fullName>
    </recommendedName>
</protein>
<dbReference type="GO" id="GO:0042578">
    <property type="term" value="F:phosphoric ester hydrolase activity"/>
    <property type="evidence" value="ECO:0007669"/>
    <property type="project" value="TreeGrafter"/>
</dbReference>
<feature type="non-terminal residue" evidence="1">
    <location>
        <position position="166"/>
    </location>
</feature>
<evidence type="ECO:0008006" key="2">
    <source>
        <dbReference type="Google" id="ProtNLM"/>
    </source>
</evidence>
<dbReference type="PANTHER" id="PTHR36928:SF1">
    <property type="entry name" value="PHOSPHATASE YCDX-RELATED"/>
    <property type="match status" value="1"/>
</dbReference>
<reference evidence="1" key="1">
    <citation type="journal article" date="2014" name="Front. Microbiol.">
        <title>High frequency of phylogenetically diverse reductive dehalogenase-homologous genes in deep subseafloor sedimentary metagenomes.</title>
        <authorList>
            <person name="Kawai M."/>
            <person name="Futagami T."/>
            <person name="Toyoda A."/>
            <person name="Takaki Y."/>
            <person name="Nishi S."/>
            <person name="Hori S."/>
            <person name="Arai W."/>
            <person name="Tsubouchi T."/>
            <person name="Morono Y."/>
            <person name="Uchiyama I."/>
            <person name="Ito T."/>
            <person name="Fujiyama A."/>
            <person name="Inagaki F."/>
            <person name="Takami H."/>
        </authorList>
    </citation>
    <scope>NUCLEOTIDE SEQUENCE</scope>
    <source>
        <strain evidence="1">Expedition CK06-06</strain>
    </source>
</reference>
<proteinExistence type="predicted"/>
<dbReference type="GO" id="GO:0008270">
    <property type="term" value="F:zinc ion binding"/>
    <property type="evidence" value="ECO:0007669"/>
    <property type="project" value="TreeGrafter"/>
</dbReference>
<dbReference type="PANTHER" id="PTHR36928">
    <property type="entry name" value="PHOSPHATASE YCDX-RELATED"/>
    <property type="match status" value="1"/>
</dbReference>
<dbReference type="CDD" id="cd07436">
    <property type="entry name" value="PHP_PolX"/>
    <property type="match status" value="1"/>
</dbReference>
<comment type="caution">
    <text evidence="1">The sequence shown here is derived from an EMBL/GenBank/DDBJ whole genome shotgun (WGS) entry which is preliminary data.</text>
</comment>
<dbReference type="Gene3D" id="3.20.20.140">
    <property type="entry name" value="Metal-dependent hydrolases"/>
    <property type="match status" value="1"/>
</dbReference>